<feature type="region of interest" description="Disordered" evidence="1">
    <location>
        <begin position="1"/>
        <end position="21"/>
    </location>
</feature>
<evidence type="ECO:0000313" key="2">
    <source>
        <dbReference type="EMBL" id="GAA2102791.1"/>
    </source>
</evidence>
<protein>
    <recommendedName>
        <fullName evidence="4">STAS domain-containing protein</fullName>
    </recommendedName>
</protein>
<proteinExistence type="predicted"/>
<keyword evidence="3" id="KW-1185">Reference proteome</keyword>
<accession>A0ABN2X160</accession>
<comment type="caution">
    <text evidence="2">The sequence shown here is derived from an EMBL/GenBank/DDBJ whole genome shotgun (WGS) entry which is preliminary data.</text>
</comment>
<sequence length="93" mass="9743">MVSTGMETLELDPGPGPGAEARLDALLAGRPETVCVALRVAEASRPGPGDLRRVGELALLVRRAGHRVVLRGAGERWRVLLELTGLAGALPVE</sequence>
<name>A0ABN2X160_9ACTN</name>
<dbReference type="Proteomes" id="UP001500897">
    <property type="component" value="Unassembled WGS sequence"/>
</dbReference>
<evidence type="ECO:0000313" key="3">
    <source>
        <dbReference type="Proteomes" id="UP001500897"/>
    </source>
</evidence>
<dbReference type="EMBL" id="BAAANS010000024">
    <property type="protein sequence ID" value="GAA2102791.1"/>
    <property type="molecule type" value="Genomic_DNA"/>
</dbReference>
<reference evidence="2 3" key="1">
    <citation type="journal article" date="2019" name="Int. J. Syst. Evol. Microbiol.">
        <title>The Global Catalogue of Microorganisms (GCM) 10K type strain sequencing project: providing services to taxonomists for standard genome sequencing and annotation.</title>
        <authorList>
            <consortium name="The Broad Institute Genomics Platform"/>
            <consortium name="The Broad Institute Genome Sequencing Center for Infectious Disease"/>
            <person name="Wu L."/>
            <person name="Ma J."/>
        </authorList>
    </citation>
    <scope>NUCLEOTIDE SEQUENCE [LARGE SCALE GENOMIC DNA]</scope>
    <source>
        <strain evidence="2 3">JCM 14559</strain>
    </source>
</reference>
<gene>
    <name evidence="2" type="ORF">GCM10009759_37600</name>
</gene>
<evidence type="ECO:0008006" key="4">
    <source>
        <dbReference type="Google" id="ProtNLM"/>
    </source>
</evidence>
<evidence type="ECO:0000256" key="1">
    <source>
        <dbReference type="SAM" id="MobiDB-lite"/>
    </source>
</evidence>
<organism evidence="2 3">
    <name type="scientific">Kitasatospora saccharophila</name>
    <dbReference type="NCBI Taxonomy" id="407973"/>
    <lineage>
        <taxon>Bacteria</taxon>
        <taxon>Bacillati</taxon>
        <taxon>Actinomycetota</taxon>
        <taxon>Actinomycetes</taxon>
        <taxon>Kitasatosporales</taxon>
        <taxon>Streptomycetaceae</taxon>
        <taxon>Kitasatospora</taxon>
    </lineage>
</organism>